<keyword evidence="8" id="KW-0663">Pyridoxal phosphate</keyword>
<comment type="caution">
    <text evidence="14">The sequence shown here is derived from an EMBL/GenBank/DDBJ whole genome shotgun (WGS) entry which is preliminary data.</text>
</comment>
<dbReference type="EMBL" id="JAJADR010000001">
    <property type="protein sequence ID" value="MCB2406389.1"/>
    <property type="molecule type" value="Genomic_DNA"/>
</dbReference>
<dbReference type="PROSITE" id="PS00165">
    <property type="entry name" value="DEHYDRATASE_SER_THR"/>
    <property type="match status" value="1"/>
</dbReference>
<dbReference type="Gene3D" id="3.40.50.1100">
    <property type="match status" value="2"/>
</dbReference>
<proteinExistence type="inferred from homology"/>
<comment type="cofactor">
    <cofactor evidence="1">
        <name>pyridoxal 5'-phosphate</name>
        <dbReference type="ChEBI" id="CHEBI:597326"/>
    </cofactor>
</comment>
<evidence type="ECO:0000313" key="15">
    <source>
        <dbReference type="Proteomes" id="UP001165296"/>
    </source>
</evidence>
<keyword evidence="6" id="KW-0028">Amino-acid biosynthesis</keyword>
<dbReference type="Proteomes" id="UP001165296">
    <property type="component" value="Unassembled WGS sequence"/>
</dbReference>
<dbReference type="InterPro" id="IPR037158">
    <property type="entry name" value="Thr_synth_N_sf"/>
</dbReference>
<evidence type="ECO:0000256" key="8">
    <source>
        <dbReference type="ARBA" id="ARBA00022898"/>
    </source>
</evidence>
<evidence type="ECO:0000256" key="2">
    <source>
        <dbReference type="ARBA" id="ARBA00004979"/>
    </source>
</evidence>
<dbReference type="Pfam" id="PF00291">
    <property type="entry name" value="PALP"/>
    <property type="match status" value="1"/>
</dbReference>
<evidence type="ECO:0000256" key="11">
    <source>
        <dbReference type="NCBIfam" id="TIGR00260"/>
    </source>
</evidence>
<dbReference type="InterPro" id="IPR004450">
    <property type="entry name" value="Thr_synthase-like"/>
</dbReference>
<evidence type="ECO:0000256" key="5">
    <source>
        <dbReference type="ARBA" id="ARBA00018679"/>
    </source>
</evidence>
<comment type="catalytic activity">
    <reaction evidence="10">
        <text>O-phospho-L-homoserine + H2O = L-threonine + phosphate</text>
        <dbReference type="Rhea" id="RHEA:10840"/>
        <dbReference type="ChEBI" id="CHEBI:15377"/>
        <dbReference type="ChEBI" id="CHEBI:43474"/>
        <dbReference type="ChEBI" id="CHEBI:57590"/>
        <dbReference type="ChEBI" id="CHEBI:57926"/>
        <dbReference type="EC" id="4.2.3.1"/>
    </reaction>
</comment>
<feature type="domain" description="Tryptophan synthase beta chain-like PALP" evidence="12">
    <location>
        <begin position="96"/>
        <end position="365"/>
    </location>
</feature>
<evidence type="ECO:0000256" key="7">
    <source>
        <dbReference type="ARBA" id="ARBA00022697"/>
    </source>
</evidence>
<evidence type="ECO:0000256" key="6">
    <source>
        <dbReference type="ARBA" id="ARBA00022605"/>
    </source>
</evidence>
<dbReference type="InterPro" id="IPR000634">
    <property type="entry name" value="Ser/Thr_deHydtase_PyrdxlP-BS"/>
</dbReference>
<comment type="pathway">
    <text evidence="2">Amino-acid biosynthesis; L-threonine biosynthesis; L-threonine from L-aspartate: step 5/5.</text>
</comment>
<dbReference type="EC" id="4.2.3.1" evidence="4 11"/>
<dbReference type="Pfam" id="PF14821">
    <property type="entry name" value="Thr_synth_N"/>
    <property type="match status" value="1"/>
</dbReference>
<evidence type="ECO:0000313" key="14">
    <source>
        <dbReference type="EMBL" id="MCB2406389.1"/>
    </source>
</evidence>
<evidence type="ECO:0000256" key="4">
    <source>
        <dbReference type="ARBA" id="ARBA00013028"/>
    </source>
</evidence>
<gene>
    <name evidence="14" type="primary">thrC</name>
    <name evidence="14" type="ORF">LGH74_00235</name>
</gene>
<accession>A0ABS8ALS6</accession>
<evidence type="ECO:0000256" key="9">
    <source>
        <dbReference type="ARBA" id="ARBA00023239"/>
    </source>
</evidence>
<evidence type="ECO:0000259" key="12">
    <source>
        <dbReference type="Pfam" id="PF00291"/>
    </source>
</evidence>
<keyword evidence="9 14" id="KW-0456">Lyase</keyword>
<keyword evidence="7" id="KW-0791">Threonine biosynthesis</keyword>
<dbReference type="PANTHER" id="PTHR42690:SF1">
    <property type="entry name" value="THREONINE SYNTHASE-LIKE 2"/>
    <property type="match status" value="1"/>
</dbReference>
<dbReference type="InterPro" id="IPR036052">
    <property type="entry name" value="TrpB-like_PALP_sf"/>
</dbReference>
<dbReference type="Gene3D" id="3.90.1380.10">
    <property type="entry name" value="Threonine synthase, N-terminal domain"/>
    <property type="match status" value="1"/>
</dbReference>
<dbReference type="GO" id="GO:0004795">
    <property type="term" value="F:threonine synthase activity"/>
    <property type="evidence" value="ECO:0007669"/>
    <property type="project" value="UniProtKB-EC"/>
</dbReference>
<evidence type="ECO:0000256" key="3">
    <source>
        <dbReference type="ARBA" id="ARBA00005517"/>
    </source>
</evidence>
<protein>
    <recommendedName>
        <fullName evidence="5 11">Threonine synthase</fullName>
        <ecNumber evidence="4 11">4.2.3.1</ecNumber>
    </recommendedName>
</protein>
<evidence type="ECO:0000256" key="10">
    <source>
        <dbReference type="ARBA" id="ARBA00049144"/>
    </source>
</evidence>
<feature type="domain" description="Threonine synthase N-terminal" evidence="13">
    <location>
        <begin position="2"/>
        <end position="78"/>
    </location>
</feature>
<dbReference type="InterPro" id="IPR051166">
    <property type="entry name" value="Threonine_Synthase"/>
</dbReference>
<dbReference type="NCBIfam" id="TIGR00260">
    <property type="entry name" value="thrC"/>
    <property type="match status" value="1"/>
</dbReference>
<dbReference type="SUPFAM" id="SSF53686">
    <property type="entry name" value="Tryptophan synthase beta subunit-like PLP-dependent enzymes"/>
    <property type="match status" value="1"/>
</dbReference>
<comment type="similarity">
    <text evidence="3">Belongs to the threonine synthase family.</text>
</comment>
<dbReference type="RefSeq" id="WP_226170168.1">
    <property type="nucleotide sequence ID" value="NZ_JAJADR010000001.1"/>
</dbReference>
<dbReference type="InterPro" id="IPR029144">
    <property type="entry name" value="Thr_synth_N"/>
</dbReference>
<reference evidence="14" key="1">
    <citation type="submission" date="2021-10" db="EMBL/GenBank/DDBJ databases">
        <authorList>
            <person name="Dean J.D."/>
            <person name="Kim M.K."/>
            <person name="Newey C.N."/>
            <person name="Stoker T.S."/>
            <person name="Thompson D.W."/>
            <person name="Grose J.H."/>
        </authorList>
    </citation>
    <scope>NUCLEOTIDE SEQUENCE</scope>
    <source>
        <strain evidence="14">BT178</strain>
    </source>
</reference>
<name>A0ABS8ALS6_9BACT</name>
<keyword evidence="15" id="KW-1185">Reference proteome</keyword>
<dbReference type="InterPro" id="IPR001926">
    <property type="entry name" value="TrpB-like_PALP"/>
</dbReference>
<evidence type="ECO:0000256" key="1">
    <source>
        <dbReference type="ARBA" id="ARBA00001933"/>
    </source>
</evidence>
<organism evidence="14 15">
    <name type="scientific">Hymenobacter lucidus</name>
    <dbReference type="NCBI Taxonomy" id="2880930"/>
    <lineage>
        <taxon>Bacteria</taxon>
        <taxon>Pseudomonadati</taxon>
        <taxon>Bacteroidota</taxon>
        <taxon>Cytophagia</taxon>
        <taxon>Cytophagales</taxon>
        <taxon>Hymenobacteraceae</taxon>
        <taxon>Hymenobacter</taxon>
    </lineage>
</organism>
<sequence>MQYYSLKHQAPRVDFRAATIAGQAPDSGLYFPETVPRFAPELLQSLKTLPKAELAFQVMQPYVGTTIPAAELARICADTVDFPFPVVPVTAQIAALELFHGPTLAFKDVGARFMSRCLGYFSRQQTKTITVLVATSGDTGGAVANGFLGVEGVEVVILYPAGKVSPVQEQQLTALGQNITALEVQGDFDDCQQLVKQAFTDAAVTSHLTLTSANSINVARWLPQQLYYLYAWQQWPHPEPPVVAVPSGNFGNLCAGLLAYASGLPVAHFVAACNANDSVASYLRTGDFAAKAAVATISNAMDVGNPSNFTRILELFAQSHATISSLISGYTVTDAATSATIRQVHQQTGYLLDPHGAVAFHALADYLQTRPGQHGLLLETAHPVKFPDVVEPLIDQPVALPESLADLMRQPKRSIPLAPRYEELREYLLSR</sequence>
<evidence type="ECO:0000259" key="13">
    <source>
        <dbReference type="Pfam" id="PF14821"/>
    </source>
</evidence>
<dbReference type="PANTHER" id="PTHR42690">
    <property type="entry name" value="THREONINE SYNTHASE FAMILY MEMBER"/>
    <property type="match status" value="1"/>
</dbReference>